<dbReference type="Proteomes" id="UP000287296">
    <property type="component" value="Unassembled WGS sequence"/>
</dbReference>
<dbReference type="InterPro" id="IPR050397">
    <property type="entry name" value="Env_Response_Regulators"/>
</dbReference>
<sequence length="233" mass="26749">MHQVKGIVDRNLWGDYLKKIDPRVSLDQIQVKLIEFEPGECLCEQGYALDYLFFLVKGKVKIYVTSSEGKRLIVTFNRPVQIFGDIELIQKVNVLNTIEAVSTVHAFAIPVETANKLCMEAAFNQYLLEVVGRKFLTKSMTLSFHLLNEADARFASYLFSISHNENGQFYQPFIAKKDLKEIAEFIGTTVRHQNRIIQIFQQEGILERAPDGIKISDPNLLKEKAKDNLYEMQ</sequence>
<evidence type="ECO:0000256" key="1">
    <source>
        <dbReference type="ARBA" id="ARBA00023015"/>
    </source>
</evidence>
<evidence type="ECO:0000256" key="4">
    <source>
        <dbReference type="ARBA" id="ARBA00023163"/>
    </source>
</evidence>
<evidence type="ECO:0000313" key="6">
    <source>
        <dbReference type="EMBL" id="RST59367.1"/>
    </source>
</evidence>
<dbReference type="InterPro" id="IPR018490">
    <property type="entry name" value="cNMP-bd_dom_sf"/>
</dbReference>
<dbReference type="OrthoDB" id="581021at2"/>
<dbReference type="GO" id="GO:0003677">
    <property type="term" value="F:DNA binding"/>
    <property type="evidence" value="ECO:0007669"/>
    <property type="project" value="UniProtKB-KW"/>
</dbReference>
<dbReference type="Gene3D" id="2.60.120.10">
    <property type="entry name" value="Jelly Rolls"/>
    <property type="match status" value="1"/>
</dbReference>
<accession>A0A429X7G5</accession>
<dbReference type="SUPFAM" id="SSF46785">
    <property type="entry name" value="Winged helix' DNA-binding domain"/>
    <property type="match status" value="1"/>
</dbReference>
<keyword evidence="4" id="KW-0804">Transcription</keyword>
<evidence type="ECO:0000313" key="7">
    <source>
        <dbReference type="Proteomes" id="UP000287296"/>
    </source>
</evidence>
<dbReference type="InterPro" id="IPR014710">
    <property type="entry name" value="RmlC-like_jellyroll"/>
</dbReference>
<keyword evidence="2" id="KW-0238">DNA-binding</keyword>
<dbReference type="GO" id="GO:0003700">
    <property type="term" value="F:DNA-binding transcription factor activity"/>
    <property type="evidence" value="ECO:0007669"/>
    <property type="project" value="TreeGrafter"/>
</dbReference>
<dbReference type="Pfam" id="PF13545">
    <property type="entry name" value="HTH_Crp_2"/>
    <property type="match status" value="1"/>
</dbReference>
<dbReference type="EMBL" id="QYTW02000011">
    <property type="protein sequence ID" value="RST59367.1"/>
    <property type="molecule type" value="Genomic_DNA"/>
</dbReference>
<evidence type="ECO:0000259" key="5">
    <source>
        <dbReference type="PROSITE" id="PS50042"/>
    </source>
</evidence>
<dbReference type="InterPro" id="IPR000595">
    <property type="entry name" value="cNMP-bd_dom"/>
</dbReference>
<dbReference type="Pfam" id="PF00027">
    <property type="entry name" value="cNMP_binding"/>
    <property type="match status" value="1"/>
</dbReference>
<organism evidence="6 7">
    <name type="scientific">Siminovitchia terrae</name>
    <name type="common">Bacillus terrae</name>
    <dbReference type="NCBI Taxonomy" id="1914933"/>
    <lineage>
        <taxon>Bacteria</taxon>
        <taxon>Bacillati</taxon>
        <taxon>Bacillota</taxon>
        <taxon>Bacilli</taxon>
        <taxon>Bacillales</taxon>
        <taxon>Bacillaceae</taxon>
        <taxon>Siminovitchia</taxon>
    </lineage>
</organism>
<feature type="domain" description="Cyclic nucleotide-binding" evidence="5">
    <location>
        <begin position="36"/>
        <end position="117"/>
    </location>
</feature>
<reference evidence="6 7" key="1">
    <citation type="submission" date="2018-12" db="EMBL/GenBank/DDBJ databases">
        <authorList>
            <person name="Sun L."/>
            <person name="Chen Z."/>
        </authorList>
    </citation>
    <scope>NUCLEOTIDE SEQUENCE [LARGE SCALE GENOMIC DNA]</scope>
    <source>
        <strain evidence="6 7">LMG 29736</strain>
    </source>
</reference>
<dbReference type="PANTHER" id="PTHR24567:SF26">
    <property type="entry name" value="REGULATORY PROTEIN YEIL"/>
    <property type="match status" value="1"/>
</dbReference>
<dbReference type="PANTHER" id="PTHR24567">
    <property type="entry name" value="CRP FAMILY TRANSCRIPTIONAL REGULATORY PROTEIN"/>
    <property type="match status" value="1"/>
</dbReference>
<comment type="caution">
    <text evidence="6">The sequence shown here is derived from an EMBL/GenBank/DDBJ whole genome shotgun (WGS) entry which is preliminary data.</text>
</comment>
<keyword evidence="3" id="KW-0010">Activator</keyword>
<evidence type="ECO:0000256" key="3">
    <source>
        <dbReference type="ARBA" id="ARBA00023159"/>
    </source>
</evidence>
<dbReference type="AlphaFoldDB" id="A0A429X7G5"/>
<dbReference type="SUPFAM" id="SSF51206">
    <property type="entry name" value="cAMP-binding domain-like"/>
    <property type="match status" value="1"/>
</dbReference>
<dbReference type="CDD" id="cd00038">
    <property type="entry name" value="CAP_ED"/>
    <property type="match status" value="1"/>
</dbReference>
<keyword evidence="1" id="KW-0805">Transcription regulation</keyword>
<evidence type="ECO:0000256" key="2">
    <source>
        <dbReference type="ARBA" id="ARBA00023125"/>
    </source>
</evidence>
<proteinExistence type="predicted"/>
<dbReference type="SMART" id="SM00100">
    <property type="entry name" value="cNMP"/>
    <property type="match status" value="1"/>
</dbReference>
<dbReference type="InterPro" id="IPR036390">
    <property type="entry name" value="WH_DNA-bd_sf"/>
</dbReference>
<dbReference type="GO" id="GO:0005829">
    <property type="term" value="C:cytosol"/>
    <property type="evidence" value="ECO:0007669"/>
    <property type="project" value="TreeGrafter"/>
</dbReference>
<dbReference type="InterPro" id="IPR012318">
    <property type="entry name" value="HTH_CRP"/>
</dbReference>
<protein>
    <submittedName>
        <fullName evidence="6">Crp/Fnr family transcriptional regulator</fullName>
    </submittedName>
</protein>
<gene>
    <name evidence="6" type="ORF">D5F11_012285</name>
</gene>
<name>A0A429X7G5_SIMTE</name>
<dbReference type="PROSITE" id="PS50042">
    <property type="entry name" value="CNMP_BINDING_3"/>
    <property type="match status" value="1"/>
</dbReference>